<name>K1UMQ6_9ZZZZ</name>
<dbReference type="AlphaFoldDB" id="K1UMQ6"/>
<protein>
    <submittedName>
        <fullName evidence="3">Toxin-antitoxin system, antitoxin component, Xre family</fullName>
    </submittedName>
</protein>
<dbReference type="InterPro" id="IPR001387">
    <property type="entry name" value="Cro/C1-type_HTH"/>
</dbReference>
<proteinExistence type="predicted"/>
<dbReference type="Pfam" id="PF01381">
    <property type="entry name" value="HTH_3"/>
    <property type="match status" value="1"/>
</dbReference>
<organism evidence="3">
    <name type="scientific">human gut metagenome</name>
    <dbReference type="NCBI Taxonomy" id="408170"/>
    <lineage>
        <taxon>unclassified sequences</taxon>
        <taxon>metagenomes</taxon>
        <taxon>organismal metagenomes</taxon>
    </lineage>
</organism>
<reference evidence="3" key="1">
    <citation type="journal article" date="2013" name="Environ. Microbiol.">
        <title>Microbiota from the distal guts of lean and obese adolescents exhibit partial functional redundancy besides clear differences in community structure.</title>
        <authorList>
            <person name="Ferrer M."/>
            <person name="Ruiz A."/>
            <person name="Lanza F."/>
            <person name="Haange S.B."/>
            <person name="Oberbach A."/>
            <person name="Till H."/>
            <person name="Bargiela R."/>
            <person name="Campoy C."/>
            <person name="Segura M.T."/>
            <person name="Richter M."/>
            <person name="von Bergen M."/>
            <person name="Seifert J."/>
            <person name="Suarez A."/>
        </authorList>
    </citation>
    <scope>NUCLEOTIDE SEQUENCE</scope>
</reference>
<keyword evidence="1" id="KW-0238">DNA-binding</keyword>
<dbReference type="PROSITE" id="PS50943">
    <property type="entry name" value="HTH_CROC1"/>
    <property type="match status" value="1"/>
</dbReference>
<evidence type="ECO:0000313" key="3">
    <source>
        <dbReference type="EMBL" id="EKC72841.1"/>
    </source>
</evidence>
<dbReference type="Gene3D" id="1.10.260.40">
    <property type="entry name" value="lambda repressor-like DNA-binding domains"/>
    <property type="match status" value="1"/>
</dbReference>
<dbReference type="SMART" id="SM00530">
    <property type="entry name" value="HTH_XRE"/>
    <property type="match status" value="1"/>
</dbReference>
<feature type="non-terminal residue" evidence="3">
    <location>
        <position position="1"/>
    </location>
</feature>
<comment type="caution">
    <text evidence="3">The sequence shown here is derived from an EMBL/GenBank/DDBJ whole genome shotgun (WGS) entry which is preliminary data.</text>
</comment>
<sequence>FGAKNGNFHDYGKYGIIQLAAGKQPPERSERPMLRATTIQERLWELRKDKGLNLEELAQQTGISKSALASYEANDNKEINHGNLITLADFYEVSLDYLFCRTENREQINTPLMELHLNDEMVALLKSGRINNRLLCEIATNDKFEQLMTDTEIYIDGHATSTFRTLYESLEEQRQTIIQKYKQAEDDFYSKTILAAEVKEEDFFCHVTHKTWDAILHDIRKAHEHDIDSTPDYSAAKKVAMDIRKAIQSSGDYLGKVWAVIFNMLGVDFYKLPPDEQKILKKILSKAPNIKNSPFNFRRKRK</sequence>
<feature type="domain" description="HTH cro/C1-type" evidence="2">
    <location>
        <begin position="43"/>
        <end position="98"/>
    </location>
</feature>
<dbReference type="SUPFAM" id="SSF47413">
    <property type="entry name" value="lambda repressor-like DNA-binding domains"/>
    <property type="match status" value="1"/>
</dbReference>
<dbReference type="EMBL" id="AJWY01004274">
    <property type="protein sequence ID" value="EKC72841.1"/>
    <property type="molecule type" value="Genomic_DNA"/>
</dbReference>
<dbReference type="PANTHER" id="PTHR46558">
    <property type="entry name" value="TRACRIPTIONAL REGULATORY PROTEIN-RELATED-RELATED"/>
    <property type="match status" value="1"/>
</dbReference>
<dbReference type="InterPro" id="IPR010982">
    <property type="entry name" value="Lambda_DNA-bd_dom_sf"/>
</dbReference>
<evidence type="ECO:0000259" key="2">
    <source>
        <dbReference type="PROSITE" id="PS50943"/>
    </source>
</evidence>
<dbReference type="PANTHER" id="PTHR46558:SF11">
    <property type="entry name" value="HTH-TYPE TRANSCRIPTIONAL REGULATOR XRE"/>
    <property type="match status" value="1"/>
</dbReference>
<dbReference type="CDD" id="cd00093">
    <property type="entry name" value="HTH_XRE"/>
    <property type="match status" value="1"/>
</dbReference>
<dbReference type="GO" id="GO:0003677">
    <property type="term" value="F:DNA binding"/>
    <property type="evidence" value="ECO:0007669"/>
    <property type="project" value="UniProtKB-KW"/>
</dbReference>
<accession>K1UMQ6</accession>
<gene>
    <name evidence="3" type="ORF">LEA_06532</name>
</gene>
<evidence type="ECO:0000256" key="1">
    <source>
        <dbReference type="ARBA" id="ARBA00023125"/>
    </source>
</evidence>